<evidence type="ECO:0000256" key="5">
    <source>
        <dbReference type="ARBA" id="ARBA00037900"/>
    </source>
</evidence>
<reference evidence="9" key="1">
    <citation type="submission" date="2023-06" db="EMBL/GenBank/DDBJ databases">
        <title>Genome-scale phylogeny and comparative genomics of the fungal order Sordariales.</title>
        <authorList>
            <consortium name="Lawrence Berkeley National Laboratory"/>
            <person name="Hensen N."/>
            <person name="Bonometti L."/>
            <person name="Westerberg I."/>
            <person name="Brannstrom I.O."/>
            <person name="Guillou S."/>
            <person name="Cros-Aarteil S."/>
            <person name="Calhoun S."/>
            <person name="Haridas S."/>
            <person name="Kuo A."/>
            <person name="Mondo S."/>
            <person name="Pangilinan J."/>
            <person name="Riley R."/>
            <person name="Labutti K."/>
            <person name="Andreopoulos B."/>
            <person name="Lipzen A."/>
            <person name="Chen C."/>
            <person name="Yanf M."/>
            <person name="Daum C."/>
            <person name="Ng V."/>
            <person name="Clum A."/>
            <person name="Steindorff A."/>
            <person name="Ohm R."/>
            <person name="Martin F."/>
            <person name="Silar P."/>
            <person name="Natvig D."/>
            <person name="Lalanne C."/>
            <person name="Gautier V."/>
            <person name="Ament-Velasquez S.L."/>
            <person name="Kruys A."/>
            <person name="Hutchinson M.I."/>
            <person name="Powell A.J."/>
            <person name="Barry K."/>
            <person name="Miller A.N."/>
            <person name="Grigoriev I.V."/>
            <person name="Debuchy R."/>
            <person name="Gladieux P."/>
            <person name="Thoren M.H."/>
            <person name="Johannesson H."/>
        </authorList>
    </citation>
    <scope>NUCLEOTIDE SEQUENCE</scope>
    <source>
        <strain evidence="9">8032-3</strain>
    </source>
</reference>
<accession>A0AAJ0FL54</accession>
<comment type="caution">
    <text evidence="9">The sequence shown here is derived from an EMBL/GenBank/DDBJ whole genome shotgun (WGS) entry which is preliminary data.</text>
</comment>
<dbReference type="EC" id="3.5.1.19" evidence="6"/>
<keyword evidence="10" id="KW-1185">Reference proteome</keyword>
<sequence length="228" mass="24451">MADPAFKPALIVVDLQEDFCPPNGSLAVSEGRAIIPVVNSLLRLPGFVARIATKDWHPSDHISFAANHPGKRPFADTCTVANPLNPAETYQTRLWPVHCVQGTPGAELVPELDAGLLDRVVEKGTHAAVEMYSAFHDPLRRPRVSDSGLAAALREAGVTDVYVVGLTADYCVRSTAVDALAEGFGSFVVEEGTRAVDAARWPECRLEMEKAGVRVVSVDGPEVGRLRG</sequence>
<gene>
    <name evidence="9" type="ORF">QBC33DRAFT_182694</name>
</gene>
<dbReference type="RefSeq" id="XP_060280973.1">
    <property type="nucleotide sequence ID" value="XM_060422462.1"/>
</dbReference>
<protein>
    <recommendedName>
        <fullName evidence="6">nicotinamidase</fullName>
        <ecNumber evidence="6">3.5.1.19</ecNumber>
    </recommendedName>
    <alternativeName>
        <fullName evidence="7">Nicotinamide deamidase</fullName>
    </alternativeName>
</protein>
<evidence type="ECO:0000313" key="10">
    <source>
        <dbReference type="Proteomes" id="UP001244011"/>
    </source>
</evidence>
<dbReference type="GO" id="GO:0019363">
    <property type="term" value="P:pyridine nucleotide biosynthetic process"/>
    <property type="evidence" value="ECO:0007669"/>
    <property type="project" value="UniProtKB-KW"/>
</dbReference>
<evidence type="ECO:0000313" key="9">
    <source>
        <dbReference type="EMBL" id="KAK1764760.1"/>
    </source>
</evidence>
<dbReference type="EMBL" id="MU839018">
    <property type="protein sequence ID" value="KAK1764760.1"/>
    <property type="molecule type" value="Genomic_DNA"/>
</dbReference>
<keyword evidence="3" id="KW-0479">Metal-binding</keyword>
<evidence type="ECO:0000256" key="4">
    <source>
        <dbReference type="ARBA" id="ARBA00022801"/>
    </source>
</evidence>
<keyword evidence="2" id="KW-0662">Pyridine nucleotide biosynthesis</keyword>
<dbReference type="CDD" id="cd01011">
    <property type="entry name" value="nicotinamidase"/>
    <property type="match status" value="1"/>
</dbReference>
<comment type="similarity">
    <text evidence="1">Belongs to the isochorismatase family.</text>
</comment>
<dbReference type="PANTHER" id="PTHR11080:SF2">
    <property type="entry name" value="LD05707P"/>
    <property type="match status" value="1"/>
</dbReference>
<organism evidence="9 10">
    <name type="scientific">Phialemonium atrogriseum</name>
    <dbReference type="NCBI Taxonomy" id="1093897"/>
    <lineage>
        <taxon>Eukaryota</taxon>
        <taxon>Fungi</taxon>
        <taxon>Dikarya</taxon>
        <taxon>Ascomycota</taxon>
        <taxon>Pezizomycotina</taxon>
        <taxon>Sordariomycetes</taxon>
        <taxon>Sordariomycetidae</taxon>
        <taxon>Cephalothecales</taxon>
        <taxon>Cephalothecaceae</taxon>
        <taxon>Phialemonium</taxon>
    </lineage>
</organism>
<evidence type="ECO:0000259" key="8">
    <source>
        <dbReference type="Pfam" id="PF00857"/>
    </source>
</evidence>
<dbReference type="GeneID" id="85305649"/>
<dbReference type="GO" id="GO:0046872">
    <property type="term" value="F:metal ion binding"/>
    <property type="evidence" value="ECO:0007669"/>
    <property type="project" value="UniProtKB-KW"/>
</dbReference>
<dbReference type="PANTHER" id="PTHR11080">
    <property type="entry name" value="PYRAZINAMIDASE/NICOTINAMIDASE"/>
    <property type="match status" value="1"/>
</dbReference>
<comment type="pathway">
    <text evidence="5">Cofactor biosynthesis; nicotinate biosynthesis; nicotinate from nicotinamide: step 1/1.</text>
</comment>
<dbReference type="InterPro" id="IPR000868">
    <property type="entry name" value="Isochorismatase-like_dom"/>
</dbReference>
<dbReference type="SUPFAM" id="SSF52499">
    <property type="entry name" value="Isochorismatase-like hydrolases"/>
    <property type="match status" value="1"/>
</dbReference>
<keyword evidence="4" id="KW-0378">Hydrolase</keyword>
<dbReference type="Proteomes" id="UP001244011">
    <property type="component" value="Unassembled WGS sequence"/>
</dbReference>
<evidence type="ECO:0000256" key="1">
    <source>
        <dbReference type="ARBA" id="ARBA00006336"/>
    </source>
</evidence>
<dbReference type="InterPro" id="IPR036380">
    <property type="entry name" value="Isochorismatase-like_sf"/>
</dbReference>
<dbReference type="GO" id="GO:0008936">
    <property type="term" value="F:nicotinamidase activity"/>
    <property type="evidence" value="ECO:0007669"/>
    <property type="project" value="UniProtKB-EC"/>
</dbReference>
<evidence type="ECO:0000256" key="2">
    <source>
        <dbReference type="ARBA" id="ARBA00022642"/>
    </source>
</evidence>
<dbReference type="Pfam" id="PF00857">
    <property type="entry name" value="Isochorismatase"/>
    <property type="match status" value="1"/>
</dbReference>
<dbReference type="Gene3D" id="3.40.50.850">
    <property type="entry name" value="Isochorismatase-like"/>
    <property type="match status" value="1"/>
</dbReference>
<feature type="domain" description="Isochorismatase-like" evidence="8">
    <location>
        <begin position="9"/>
        <end position="218"/>
    </location>
</feature>
<dbReference type="InterPro" id="IPR052347">
    <property type="entry name" value="Isochorismatase_Nicotinamidase"/>
</dbReference>
<evidence type="ECO:0000256" key="6">
    <source>
        <dbReference type="ARBA" id="ARBA00039017"/>
    </source>
</evidence>
<dbReference type="AlphaFoldDB" id="A0AAJ0FL54"/>
<name>A0AAJ0FL54_9PEZI</name>
<evidence type="ECO:0000256" key="7">
    <source>
        <dbReference type="ARBA" id="ARBA00043224"/>
    </source>
</evidence>
<evidence type="ECO:0000256" key="3">
    <source>
        <dbReference type="ARBA" id="ARBA00022723"/>
    </source>
</evidence>
<proteinExistence type="inferred from homology"/>